<dbReference type="InParanoid" id="A0A059CTZ6"/>
<evidence type="ECO:0000256" key="1">
    <source>
        <dbReference type="SAM" id="Phobius"/>
    </source>
</evidence>
<reference evidence="2" key="1">
    <citation type="submission" date="2013-07" db="EMBL/GenBank/DDBJ databases">
        <title>The genome of Eucalyptus grandis.</title>
        <authorList>
            <person name="Schmutz J."/>
            <person name="Hayes R."/>
            <person name="Myburg A."/>
            <person name="Tuskan G."/>
            <person name="Grattapaglia D."/>
            <person name="Rokhsar D.S."/>
        </authorList>
    </citation>
    <scope>NUCLEOTIDE SEQUENCE</scope>
    <source>
        <tissue evidence="2">Leaf extractions</tissue>
    </source>
</reference>
<organism evidence="2">
    <name type="scientific">Eucalyptus grandis</name>
    <name type="common">Flooded gum</name>
    <dbReference type="NCBI Taxonomy" id="71139"/>
    <lineage>
        <taxon>Eukaryota</taxon>
        <taxon>Viridiplantae</taxon>
        <taxon>Streptophyta</taxon>
        <taxon>Embryophyta</taxon>
        <taxon>Tracheophyta</taxon>
        <taxon>Spermatophyta</taxon>
        <taxon>Magnoliopsida</taxon>
        <taxon>eudicotyledons</taxon>
        <taxon>Gunneridae</taxon>
        <taxon>Pentapetalae</taxon>
        <taxon>rosids</taxon>
        <taxon>malvids</taxon>
        <taxon>Myrtales</taxon>
        <taxon>Myrtaceae</taxon>
        <taxon>Myrtoideae</taxon>
        <taxon>Eucalypteae</taxon>
        <taxon>Eucalyptus</taxon>
    </lineage>
</organism>
<accession>A0A059CTZ6</accession>
<keyword evidence="1" id="KW-0472">Membrane</keyword>
<evidence type="ECO:0000313" key="2">
    <source>
        <dbReference type="EMBL" id="KCW81852.1"/>
    </source>
</evidence>
<sequence>MGQRQDDNLVMILPNLENSRFSGGDTESYAAHDGNLFIFFIISSHSHVILFFSKHVALFPMSFGRSLSFWL</sequence>
<dbReference type="AlphaFoldDB" id="A0A059CTZ6"/>
<dbReference type="Gramene" id="KCW81852">
    <property type="protein sequence ID" value="KCW81852"/>
    <property type="gene ID" value="EUGRSUZ_C03203"/>
</dbReference>
<keyword evidence="1" id="KW-1133">Transmembrane helix</keyword>
<feature type="transmembrane region" description="Helical" evidence="1">
    <location>
        <begin position="36"/>
        <end position="53"/>
    </location>
</feature>
<keyword evidence="1" id="KW-0812">Transmembrane</keyword>
<proteinExistence type="predicted"/>
<dbReference type="EMBL" id="KK198755">
    <property type="protein sequence ID" value="KCW81852.1"/>
    <property type="molecule type" value="Genomic_DNA"/>
</dbReference>
<protein>
    <submittedName>
        <fullName evidence="2">Uncharacterized protein</fullName>
    </submittedName>
</protein>
<name>A0A059CTZ6_EUCGR</name>
<gene>
    <name evidence="2" type="ORF">EUGRSUZ_C03203</name>
</gene>